<dbReference type="Gene3D" id="3.90.76.10">
    <property type="entry name" value="Dipeptide-binding Protein, Domain 1"/>
    <property type="match status" value="1"/>
</dbReference>
<dbReference type="CDD" id="cd08504">
    <property type="entry name" value="PBP2_OppA"/>
    <property type="match status" value="1"/>
</dbReference>
<dbReference type="PIRSF" id="PIRSF002741">
    <property type="entry name" value="MppA"/>
    <property type="match status" value="1"/>
</dbReference>
<evidence type="ECO:0000256" key="3">
    <source>
        <dbReference type="ARBA" id="ARBA00022448"/>
    </source>
</evidence>
<dbReference type="Pfam" id="PF00496">
    <property type="entry name" value="SBP_bac_5"/>
    <property type="match status" value="1"/>
</dbReference>
<keyword evidence="8" id="KW-1185">Reference proteome</keyword>
<evidence type="ECO:0000256" key="2">
    <source>
        <dbReference type="ARBA" id="ARBA00005695"/>
    </source>
</evidence>
<dbReference type="EMBL" id="JBBMFD010000002">
    <property type="protein sequence ID" value="MEQ2439660.1"/>
    <property type="molecule type" value="Genomic_DNA"/>
</dbReference>
<proteinExistence type="inferred from homology"/>
<protein>
    <submittedName>
        <fullName evidence="7">Peptide ABC transporter substrate-binding protein</fullName>
    </submittedName>
</protein>
<name>A0ABV1DX91_9FIRM</name>
<dbReference type="PANTHER" id="PTHR30290">
    <property type="entry name" value="PERIPLASMIC BINDING COMPONENT OF ABC TRANSPORTER"/>
    <property type="match status" value="1"/>
</dbReference>
<accession>A0ABV1DX91</accession>
<evidence type="ECO:0000256" key="4">
    <source>
        <dbReference type="ARBA" id="ARBA00022729"/>
    </source>
</evidence>
<dbReference type="SUPFAM" id="SSF53850">
    <property type="entry name" value="Periplasmic binding protein-like II"/>
    <property type="match status" value="1"/>
</dbReference>
<sequence>MRTFLSLLLALLLACSLVGCSEDSTSGKLLNYPLEADPTQLDPQLADSYESKILLQNCMEGLTRIASDGSVIPGVAARWDISEDKLTWTFYLRRDTYWSTYNGERVAPVTADDFVFALRRLVDPGTHSTLVHEAQVIKNASAIASGTLAPDQLGAEKVDDYTLVLHLAYPSEDLHRQAASTAWLPCYQPAFEESSGRYGRDKDTLVYNGPFRMMLWEHGKTLRLKQNLNYKGHLAPTPSGVLFTIGVKPEEMPTALLNGEVDAATVPGNLIRKFKDTDYHVTEFQDTVWSLCFNEKDEIFRSKNMRLAIASVMDRASMYSSLPSYLQASFSLVPPEAVVGDQPYRENALSSFPIAENPQAAQDYFAAGSAELGLTESPQVDLLCPDQADIKLSLGFLLQSLQKHLGLYVNLVPLPVTDLNARVERGDYQMALYSIQGGNDWASSLLATFQTDVPANVTGFSSSIYNDQLSQVLSGAIVDDKAVETLYECEALVYSDVAAIPLYLESRYFVLAPNVSGIVARSFYNGVSFIEGGKSD</sequence>
<comment type="similarity">
    <text evidence="2">Belongs to the bacterial solute-binding protein 5 family.</text>
</comment>
<dbReference type="Gene3D" id="3.10.105.10">
    <property type="entry name" value="Dipeptide-binding Protein, Domain 3"/>
    <property type="match status" value="1"/>
</dbReference>
<dbReference type="Proteomes" id="UP001489509">
    <property type="component" value="Unassembled WGS sequence"/>
</dbReference>
<gene>
    <name evidence="7" type="ORF">WMO26_02335</name>
</gene>
<dbReference type="InterPro" id="IPR000914">
    <property type="entry name" value="SBP_5_dom"/>
</dbReference>
<dbReference type="PANTHER" id="PTHR30290:SF10">
    <property type="entry name" value="PERIPLASMIC OLIGOPEPTIDE-BINDING PROTEIN-RELATED"/>
    <property type="match status" value="1"/>
</dbReference>
<evidence type="ECO:0000313" key="8">
    <source>
        <dbReference type="Proteomes" id="UP001489509"/>
    </source>
</evidence>
<keyword evidence="4 5" id="KW-0732">Signal</keyword>
<feature type="chain" id="PRO_5045059607" evidence="5">
    <location>
        <begin position="21"/>
        <end position="536"/>
    </location>
</feature>
<evidence type="ECO:0000256" key="1">
    <source>
        <dbReference type="ARBA" id="ARBA00004196"/>
    </source>
</evidence>
<evidence type="ECO:0000259" key="6">
    <source>
        <dbReference type="Pfam" id="PF00496"/>
    </source>
</evidence>
<comment type="caution">
    <text evidence="7">The sequence shown here is derived from an EMBL/GenBank/DDBJ whole genome shotgun (WGS) entry which is preliminary data.</text>
</comment>
<dbReference type="InterPro" id="IPR030678">
    <property type="entry name" value="Peptide/Ni-bd"/>
</dbReference>
<reference evidence="7 8" key="1">
    <citation type="submission" date="2024-03" db="EMBL/GenBank/DDBJ databases">
        <title>Human intestinal bacterial collection.</title>
        <authorList>
            <person name="Pauvert C."/>
            <person name="Hitch T.C.A."/>
            <person name="Clavel T."/>
        </authorList>
    </citation>
    <scope>NUCLEOTIDE SEQUENCE [LARGE SCALE GENOMIC DNA]</scope>
    <source>
        <strain evidence="7 8">CLA-JM-H44</strain>
    </source>
</reference>
<evidence type="ECO:0000313" key="7">
    <source>
        <dbReference type="EMBL" id="MEQ2439660.1"/>
    </source>
</evidence>
<dbReference type="RefSeq" id="WP_349217925.1">
    <property type="nucleotide sequence ID" value="NZ_JBBMFD010000002.1"/>
</dbReference>
<feature type="domain" description="Solute-binding protein family 5" evidence="6">
    <location>
        <begin position="71"/>
        <end position="452"/>
    </location>
</feature>
<keyword evidence="3" id="KW-0813">Transport</keyword>
<dbReference type="InterPro" id="IPR039424">
    <property type="entry name" value="SBP_5"/>
</dbReference>
<dbReference type="PROSITE" id="PS51257">
    <property type="entry name" value="PROKAR_LIPOPROTEIN"/>
    <property type="match status" value="1"/>
</dbReference>
<feature type="signal peptide" evidence="5">
    <location>
        <begin position="1"/>
        <end position="20"/>
    </location>
</feature>
<organism evidence="7 8">
    <name type="scientific">Solibaculum intestinale</name>
    <dbReference type="NCBI Taxonomy" id="3133165"/>
    <lineage>
        <taxon>Bacteria</taxon>
        <taxon>Bacillati</taxon>
        <taxon>Bacillota</taxon>
        <taxon>Clostridia</taxon>
        <taxon>Eubacteriales</taxon>
        <taxon>Oscillospiraceae</taxon>
        <taxon>Solibaculum</taxon>
    </lineage>
</organism>
<comment type="subcellular location">
    <subcellularLocation>
        <location evidence="1">Cell envelope</location>
    </subcellularLocation>
</comment>
<dbReference type="Gene3D" id="3.40.190.10">
    <property type="entry name" value="Periplasmic binding protein-like II"/>
    <property type="match status" value="1"/>
</dbReference>
<evidence type="ECO:0000256" key="5">
    <source>
        <dbReference type="SAM" id="SignalP"/>
    </source>
</evidence>